<dbReference type="EMBL" id="JBBPBM010000005">
    <property type="protein sequence ID" value="KAK8584027.1"/>
    <property type="molecule type" value="Genomic_DNA"/>
</dbReference>
<dbReference type="Proteomes" id="UP001472677">
    <property type="component" value="Unassembled WGS sequence"/>
</dbReference>
<comment type="caution">
    <text evidence="1">The sequence shown here is derived from an EMBL/GenBank/DDBJ whole genome shotgun (WGS) entry which is preliminary data.</text>
</comment>
<name>A0ABR2FPN8_9ROSI</name>
<accession>A0ABR2FPN8</accession>
<gene>
    <name evidence="1" type="ORF">V6N12_068278</name>
</gene>
<protein>
    <recommendedName>
        <fullName evidence="3">DUF4283 domain-containing protein</fullName>
    </recommendedName>
</protein>
<reference evidence="1 2" key="1">
    <citation type="journal article" date="2024" name="G3 (Bethesda)">
        <title>Genome assembly of Hibiscus sabdariffa L. provides insights into metabolisms of medicinal natural products.</title>
        <authorList>
            <person name="Kim T."/>
        </authorList>
    </citation>
    <scope>NUCLEOTIDE SEQUENCE [LARGE SCALE GENOMIC DNA]</scope>
    <source>
        <strain evidence="1">TK-2024</strain>
        <tissue evidence="1">Old leaves</tissue>
    </source>
</reference>
<evidence type="ECO:0000313" key="1">
    <source>
        <dbReference type="EMBL" id="KAK8584027.1"/>
    </source>
</evidence>
<keyword evidence="2" id="KW-1185">Reference proteome</keyword>
<sequence>MLECLVSSMPLEDQRSVKKGLNDFEVVSHVVDEDMDDDGAFFVRVEALSGAHSVHGICWWKNIHNTIIVHLLGRVIGYKTLLTQMDVMWVPIGDIQLIDLESNYFVRFSIARVYIKVLTDGPLTIYRSYLTMQP</sequence>
<organism evidence="1 2">
    <name type="scientific">Hibiscus sabdariffa</name>
    <name type="common">roselle</name>
    <dbReference type="NCBI Taxonomy" id="183260"/>
    <lineage>
        <taxon>Eukaryota</taxon>
        <taxon>Viridiplantae</taxon>
        <taxon>Streptophyta</taxon>
        <taxon>Embryophyta</taxon>
        <taxon>Tracheophyta</taxon>
        <taxon>Spermatophyta</taxon>
        <taxon>Magnoliopsida</taxon>
        <taxon>eudicotyledons</taxon>
        <taxon>Gunneridae</taxon>
        <taxon>Pentapetalae</taxon>
        <taxon>rosids</taxon>
        <taxon>malvids</taxon>
        <taxon>Malvales</taxon>
        <taxon>Malvaceae</taxon>
        <taxon>Malvoideae</taxon>
        <taxon>Hibiscus</taxon>
    </lineage>
</organism>
<evidence type="ECO:0008006" key="3">
    <source>
        <dbReference type="Google" id="ProtNLM"/>
    </source>
</evidence>
<evidence type="ECO:0000313" key="2">
    <source>
        <dbReference type="Proteomes" id="UP001472677"/>
    </source>
</evidence>
<proteinExistence type="predicted"/>